<protein>
    <submittedName>
        <fullName evidence="2">Uncharacterized protein</fullName>
    </submittedName>
</protein>
<dbReference type="EMBL" id="QLMG01000109">
    <property type="protein sequence ID" value="RAK07152.1"/>
    <property type="molecule type" value="Genomic_DNA"/>
</dbReference>
<reference evidence="2 3" key="1">
    <citation type="submission" date="2018-06" db="EMBL/GenBank/DDBJ databases">
        <title>Genomic Encyclopedia of Archaeal and Bacterial Type Strains, Phase II (KMG-II): from individual species to whole genera.</title>
        <authorList>
            <person name="Goeker M."/>
        </authorList>
    </citation>
    <scope>NUCLEOTIDE SEQUENCE [LARGE SCALE GENOMIC DNA]</scope>
    <source>
        <strain evidence="2 3">DSM 22011</strain>
    </source>
</reference>
<sequence>MLPRGAVQALGRQNMGPDQGVDWCQRGSAGPDPVGQRREAEVDTFLCIALGLSVQRLMLTERLEQE</sequence>
<gene>
    <name evidence="2" type="ORF">ATI53_11094</name>
</gene>
<evidence type="ECO:0000256" key="1">
    <source>
        <dbReference type="SAM" id="MobiDB-lite"/>
    </source>
</evidence>
<dbReference type="Proteomes" id="UP000249165">
    <property type="component" value="Unassembled WGS sequence"/>
</dbReference>
<comment type="caution">
    <text evidence="2">The sequence shown here is derived from an EMBL/GenBank/DDBJ whole genome shotgun (WGS) entry which is preliminary data.</text>
</comment>
<proteinExistence type="predicted"/>
<feature type="region of interest" description="Disordered" evidence="1">
    <location>
        <begin position="1"/>
        <end position="36"/>
    </location>
</feature>
<evidence type="ECO:0000313" key="2">
    <source>
        <dbReference type="EMBL" id="RAK07152.1"/>
    </source>
</evidence>
<keyword evidence="3" id="KW-1185">Reference proteome</keyword>
<feature type="non-terminal residue" evidence="2">
    <location>
        <position position="66"/>
    </location>
</feature>
<evidence type="ECO:0000313" key="3">
    <source>
        <dbReference type="Proteomes" id="UP000249165"/>
    </source>
</evidence>
<name>A0A327XF50_9RHOB</name>
<organism evidence="2 3">
    <name type="scientific">Salipiger aestuarii</name>
    <dbReference type="NCBI Taxonomy" id="568098"/>
    <lineage>
        <taxon>Bacteria</taxon>
        <taxon>Pseudomonadati</taxon>
        <taxon>Pseudomonadota</taxon>
        <taxon>Alphaproteobacteria</taxon>
        <taxon>Rhodobacterales</taxon>
        <taxon>Roseobacteraceae</taxon>
        <taxon>Salipiger</taxon>
    </lineage>
</organism>
<accession>A0A327XF50</accession>
<dbReference type="AlphaFoldDB" id="A0A327XF50"/>